<proteinExistence type="predicted"/>
<dbReference type="Proteomes" id="UP000078546">
    <property type="component" value="Unassembled WGS sequence"/>
</dbReference>
<evidence type="ECO:0000256" key="1">
    <source>
        <dbReference type="SAM" id="MobiDB-lite"/>
    </source>
</evidence>
<dbReference type="Proteomes" id="UP000078560">
    <property type="component" value="Unassembled WGS sequence"/>
</dbReference>
<evidence type="ECO:0000313" key="5">
    <source>
        <dbReference type="Proteomes" id="UP000078560"/>
    </source>
</evidence>
<feature type="region of interest" description="Disordered" evidence="1">
    <location>
        <begin position="49"/>
        <end position="68"/>
    </location>
</feature>
<feature type="compositionally biased region" description="Basic and acidic residues" evidence="1">
    <location>
        <begin position="49"/>
        <end position="59"/>
    </location>
</feature>
<dbReference type="AlphaFoldDB" id="A0A1A8WGX1"/>
<evidence type="ECO:0000313" key="2">
    <source>
        <dbReference type="EMBL" id="SBS80359.1"/>
    </source>
</evidence>
<dbReference type="EMBL" id="FLQV01000016">
    <property type="protein sequence ID" value="SBS80359.1"/>
    <property type="molecule type" value="Genomic_DNA"/>
</dbReference>
<reference evidence="3" key="2">
    <citation type="submission" date="2016-05" db="EMBL/GenBank/DDBJ databases">
        <authorList>
            <person name="Lavstsen T."/>
            <person name="Jespersen J.S."/>
        </authorList>
    </citation>
    <scope>NUCLEOTIDE SEQUENCE [LARGE SCALE GENOMIC DNA]</scope>
</reference>
<name>A0A1A8WGX1_PLAOA</name>
<protein>
    <submittedName>
        <fullName evidence="3">Uncharacterized protein</fullName>
    </submittedName>
</protein>
<evidence type="ECO:0000313" key="4">
    <source>
        <dbReference type="Proteomes" id="UP000078546"/>
    </source>
</evidence>
<sequence length="79" mass="9731">MRRTRYNRTFIRKRSLPFVKAIRNNGTKRKERPTFFFLFARRIYELKEKGNNKNTEKKQPRGRKNRLIVSVRHEKVLPL</sequence>
<dbReference type="EMBL" id="FLQU01001089">
    <property type="protein sequence ID" value="SBS91324.1"/>
    <property type="molecule type" value="Genomic_DNA"/>
</dbReference>
<evidence type="ECO:0000313" key="3">
    <source>
        <dbReference type="EMBL" id="SBS91324.1"/>
    </source>
</evidence>
<organism evidence="3 5">
    <name type="scientific">Plasmodium ovale curtisi</name>
    <dbReference type="NCBI Taxonomy" id="864141"/>
    <lineage>
        <taxon>Eukaryota</taxon>
        <taxon>Sar</taxon>
        <taxon>Alveolata</taxon>
        <taxon>Apicomplexa</taxon>
        <taxon>Aconoidasida</taxon>
        <taxon>Haemosporida</taxon>
        <taxon>Plasmodiidae</taxon>
        <taxon>Plasmodium</taxon>
        <taxon>Plasmodium (Plasmodium)</taxon>
    </lineage>
</organism>
<accession>A0A1A8WGX1</accession>
<reference evidence="4 5" key="1">
    <citation type="submission" date="2016-05" db="EMBL/GenBank/DDBJ databases">
        <authorList>
            <person name="Naeem Raeece"/>
        </authorList>
    </citation>
    <scope>NUCLEOTIDE SEQUENCE [LARGE SCALE GENOMIC DNA]</scope>
</reference>
<gene>
    <name evidence="2" type="ORF">POVCU1_000480</name>
    <name evidence="3" type="ORF">POVCU2_0066880</name>
</gene>